<accession>A0A1W1VBP1</accession>
<evidence type="ECO:0000313" key="1">
    <source>
        <dbReference type="EMBL" id="SMB90471.1"/>
    </source>
</evidence>
<name>A0A1W1VBP1_9PAST</name>
<dbReference type="AlphaFoldDB" id="A0A1W1VBP1"/>
<protein>
    <submittedName>
        <fullName evidence="1">Uncharacterized protein</fullName>
    </submittedName>
</protein>
<dbReference type="EMBL" id="FWWV01000069">
    <property type="protein sequence ID" value="SMB90471.1"/>
    <property type="molecule type" value="Genomic_DNA"/>
</dbReference>
<dbReference type="Proteomes" id="UP000192408">
    <property type="component" value="Unassembled WGS sequence"/>
</dbReference>
<dbReference type="STRING" id="1122938.SAMN05660772_01523"/>
<sequence length="59" mass="6816">MSLSAKAPPFEVTTKQAYLAQIQAVEIQRTKLRTLIKQAEESEFEVWENMETDLDTIFP</sequence>
<keyword evidence="2" id="KW-1185">Reference proteome</keyword>
<proteinExistence type="predicted"/>
<reference evidence="2" key="1">
    <citation type="submission" date="2017-04" db="EMBL/GenBank/DDBJ databases">
        <authorList>
            <person name="Varghese N."/>
            <person name="Submissions S."/>
        </authorList>
    </citation>
    <scope>NUCLEOTIDE SEQUENCE [LARGE SCALE GENOMIC DNA]</scope>
    <source>
        <strain evidence="2">DSM 23072</strain>
    </source>
</reference>
<organism evidence="1 2">
    <name type="scientific">Pasteurella testudinis DSM 23072</name>
    <dbReference type="NCBI Taxonomy" id="1122938"/>
    <lineage>
        <taxon>Bacteria</taxon>
        <taxon>Pseudomonadati</taxon>
        <taxon>Pseudomonadota</taxon>
        <taxon>Gammaproteobacteria</taxon>
        <taxon>Pasteurellales</taxon>
        <taxon>Pasteurellaceae</taxon>
        <taxon>Pasteurella</taxon>
    </lineage>
</organism>
<evidence type="ECO:0000313" key="2">
    <source>
        <dbReference type="Proteomes" id="UP000192408"/>
    </source>
</evidence>
<gene>
    <name evidence="1" type="ORF">SAMN05660772_01523</name>
</gene>
<dbReference type="RefSeq" id="WP_084258144.1">
    <property type="nucleotide sequence ID" value="NZ_FWWV01000069.1"/>
</dbReference>